<keyword evidence="3" id="KW-0808">Transferase</keyword>
<dbReference type="Gene3D" id="1.10.510.10">
    <property type="entry name" value="Transferase(Phosphotransferase) domain 1"/>
    <property type="match status" value="1"/>
</dbReference>
<keyword evidence="6" id="KW-0067">ATP-binding</keyword>
<evidence type="ECO:0000256" key="8">
    <source>
        <dbReference type="ARBA" id="ARBA00048679"/>
    </source>
</evidence>
<evidence type="ECO:0000313" key="11">
    <source>
        <dbReference type="Proteomes" id="UP001174909"/>
    </source>
</evidence>
<evidence type="ECO:0000256" key="2">
    <source>
        <dbReference type="ARBA" id="ARBA00022527"/>
    </source>
</evidence>
<keyword evidence="4" id="KW-0547">Nucleotide-binding</keyword>
<dbReference type="EMBL" id="CASHTH010000889">
    <property type="protein sequence ID" value="CAI8008730.1"/>
    <property type="molecule type" value="Genomic_DNA"/>
</dbReference>
<evidence type="ECO:0000256" key="3">
    <source>
        <dbReference type="ARBA" id="ARBA00022679"/>
    </source>
</evidence>
<evidence type="ECO:0000256" key="5">
    <source>
        <dbReference type="ARBA" id="ARBA00022777"/>
    </source>
</evidence>
<evidence type="ECO:0000259" key="9">
    <source>
        <dbReference type="PROSITE" id="PS50011"/>
    </source>
</evidence>
<evidence type="ECO:0000313" key="10">
    <source>
        <dbReference type="EMBL" id="CAI8008730.1"/>
    </source>
</evidence>
<organism evidence="10 11">
    <name type="scientific">Geodia barretti</name>
    <name type="common">Barrett's horny sponge</name>
    <dbReference type="NCBI Taxonomy" id="519541"/>
    <lineage>
        <taxon>Eukaryota</taxon>
        <taxon>Metazoa</taxon>
        <taxon>Porifera</taxon>
        <taxon>Demospongiae</taxon>
        <taxon>Heteroscleromorpha</taxon>
        <taxon>Tetractinellida</taxon>
        <taxon>Astrophorina</taxon>
        <taxon>Geodiidae</taxon>
        <taxon>Geodia</taxon>
    </lineage>
</organism>
<dbReference type="Proteomes" id="UP001174909">
    <property type="component" value="Unassembled WGS sequence"/>
</dbReference>
<sequence length="239" mass="26657">MDDYKLLHMISEGPLGPSLLVKEKTTGEKCVVKQVECTDYTQAMLAYNQALQLQRLGSHESVCSYRHFFVQWEREAHAVYLCTVTPYQELGSLSSFIEAQREKKGSIDEEVLKNWTAQLVEGLCHSHSLDLLHRNIKLSNIFLSSPTSLLLGDFTVPVVMENMKEVASKRGGSLQWLAPEEMEKRGEGEGERGSEKGRCVVPGMCTYPVSHLLLHGCQRLLRAVPEVTQRSQCSGGSSG</sequence>
<accession>A0AA35RC47</accession>
<dbReference type="InterPro" id="IPR011009">
    <property type="entry name" value="Kinase-like_dom_sf"/>
</dbReference>
<dbReference type="PANTHER" id="PTHR24363">
    <property type="entry name" value="SERINE/THREONINE PROTEIN KINASE"/>
    <property type="match status" value="1"/>
</dbReference>
<dbReference type="SUPFAM" id="SSF56112">
    <property type="entry name" value="Protein kinase-like (PK-like)"/>
    <property type="match status" value="1"/>
</dbReference>
<feature type="domain" description="Protein kinase" evidence="9">
    <location>
        <begin position="4"/>
        <end position="239"/>
    </location>
</feature>
<comment type="caution">
    <text evidence="10">The sequence shown here is derived from an EMBL/GenBank/DDBJ whole genome shotgun (WGS) entry which is preliminary data.</text>
</comment>
<dbReference type="Gene3D" id="3.30.200.20">
    <property type="entry name" value="Phosphorylase Kinase, domain 1"/>
    <property type="match status" value="1"/>
</dbReference>
<keyword evidence="2" id="KW-0723">Serine/threonine-protein kinase</keyword>
<gene>
    <name evidence="10" type="ORF">GBAR_LOCUS5950</name>
</gene>
<reference evidence="10" key="1">
    <citation type="submission" date="2023-03" db="EMBL/GenBank/DDBJ databases">
        <authorList>
            <person name="Steffen K."/>
            <person name="Cardenas P."/>
        </authorList>
    </citation>
    <scope>NUCLEOTIDE SEQUENCE</scope>
</reference>
<evidence type="ECO:0000256" key="1">
    <source>
        <dbReference type="ARBA" id="ARBA00012513"/>
    </source>
</evidence>
<dbReference type="PANTHER" id="PTHR24363:SF0">
    <property type="entry name" value="SERINE_THREONINE KINASE LIKE DOMAIN CONTAINING 1"/>
    <property type="match status" value="1"/>
</dbReference>
<dbReference type="EC" id="2.7.11.1" evidence="1"/>
<name>A0AA35RC47_GEOBA</name>
<dbReference type="PROSITE" id="PS50011">
    <property type="entry name" value="PROTEIN_KINASE_DOM"/>
    <property type="match status" value="1"/>
</dbReference>
<dbReference type="AlphaFoldDB" id="A0AA35RC47"/>
<protein>
    <recommendedName>
        <fullName evidence="1">non-specific serine/threonine protein kinase</fullName>
        <ecNumber evidence="1">2.7.11.1</ecNumber>
    </recommendedName>
</protein>
<proteinExistence type="predicted"/>
<evidence type="ECO:0000256" key="7">
    <source>
        <dbReference type="ARBA" id="ARBA00047899"/>
    </source>
</evidence>
<evidence type="ECO:0000256" key="4">
    <source>
        <dbReference type="ARBA" id="ARBA00022741"/>
    </source>
</evidence>
<evidence type="ECO:0000256" key="6">
    <source>
        <dbReference type="ARBA" id="ARBA00022840"/>
    </source>
</evidence>
<comment type="catalytic activity">
    <reaction evidence="8">
        <text>L-seryl-[protein] + ATP = O-phospho-L-seryl-[protein] + ADP + H(+)</text>
        <dbReference type="Rhea" id="RHEA:17989"/>
        <dbReference type="Rhea" id="RHEA-COMP:9863"/>
        <dbReference type="Rhea" id="RHEA-COMP:11604"/>
        <dbReference type="ChEBI" id="CHEBI:15378"/>
        <dbReference type="ChEBI" id="CHEBI:29999"/>
        <dbReference type="ChEBI" id="CHEBI:30616"/>
        <dbReference type="ChEBI" id="CHEBI:83421"/>
        <dbReference type="ChEBI" id="CHEBI:456216"/>
        <dbReference type="EC" id="2.7.11.1"/>
    </reaction>
</comment>
<dbReference type="GO" id="GO:0004674">
    <property type="term" value="F:protein serine/threonine kinase activity"/>
    <property type="evidence" value="ECO:0007669"/>
    <property type="project" value="UniProtKB-KW"/>
</dbReference>
<dbReference type="GO" id="GO:0005524">
    <property type="term" value="F:ATP binding"/>
    <property type="evidence" value="ECO:0007669"/>
    <property type="project" value="UniProtKB-KW"/>
</dbReference>
<comment type="catalytic activity">
    <reaction evidence="7">
        <text>L-threonyl-[protein] + ATP = O-phospho-L-threonyl-[protein] + ADP + H(+)</text>
        <dbReference type="Rhea" id="RHEA:46608"/>
        <dbReference type="Rhea" id="RHEA-COMP:11060"/>
        <dbReference type="Rhea" id="RHEA-COMP:11605"/>
        <dbReference type="ChEBI" id="CHEBI:15378"/>
        <dbReference type="ChEBI" id="CHEBI:30013"/>
        <dbReference type="ChEBI" id="CHEBI:30616"/>
        <dbReference type="ChEBI" id="CHEBI:61977"/>
        <dbReference type="ChEBI" id="CHEBI:456216"/>
        <dbReference type="EC" id="2.7.11.1"/>
    </reaction>
</comment>
<dbReference type="InterPro" id="IPR000719">
    <property type="entry name" value="Prot_kinase_dom"/>
</dbReference>
<keyword evidence="11" id="KW-1185">Reference proteome</keyword>
<dbReference type="Pfam" id="PF00069">
    <property type="entry name" value="Pkinase"/>
    <property type="match status" value="1"/>
</dbReference>
<keyword evidence="5 10" id="KW-0418">Kinase</keyword>